<dbReference type="Gene3D" id="1.20.1480.30">
    <property type="entry name" value="Designed four-helix bundle protein"/>
    <property type="match status" value="1"/>
</dbReference>
<dbReference type="AlphaFoldDB" id="A0ABD3CNH0"/>
<keyword evidence="4 6" id="KW-0175">Coiled coil</keyword>
<evidence type="ECO:0000256" key="2">
    <source>
        <dbReference type="ARBA" id="ARBA00022473"/>
    </source>
</evidence>
<evidence type="ECO:0000256" key="4">
    <source>
        <dbReference type="ARBA" id="ARBA00023054"/>
    </source>
</evidence>
<protein>
    <recommendedName>
        <fullName evidence="10">Protein FLX-like 1</fullName>
    </recommendedName>
</protein>
<organism evidence="8 9">
    <name type="scientific">Castilleja foliolosa</name>
    <dbReference type="NCBI Taxonomy" id="1961234"/>
    <lineage>
        <taxon>Eukaryota</taxon>
        <taxon>Viridiplantae</taxon>
        <taxon>Streptophyta</taxon>
        <taxon>Embryophyta</taxon>
        <taxon>Tracheophyta</taxon>
        <taxon>Spermatophyta</taxon>
        <taxon>Magnoliopsida</taxon>
        <taxon>eudicotyledons</taxon>
        <taxon>Gunneridae</taxon>
        <taxon>Pentapetalae</taxon>
        <taxon>asterids</taxon>
        <taxon>lamiids</taxon>
        <taxon>Lamiales</taxon>
        <taxon>Orobanchaceae</taxon>
        <taxon>Pedicularideae</taxon>
        <taxon>Castillejinae</taxon>
        <taxon>Castilleja</taxon>
    </lineage>
</organism>
<dbReference type="Proteomes" id="UP001632038">
    <property type="component" value="Unassembled WGS sequence"/>
</dbReference>
<keyword evidence="2" id="KW-0217">Developmental protein</keyword>
<evidence type="ECO:0000256" key="1">
    <source>
        <dbReference type="ARBA" id="ARBA00005405"/>
    </source>
</evidence>
<evidence type="ECO:0000313" key="9">
    <source>
        <dbReference type="Proteomes" id="UP001632038"/>
    </source>
</evidence>
<feature type="region of interest" description="Disordered" evidence="7">
    <location>
        <begin position="302"/>
        <end position="328"/>
    </location>
</feature>
<evidence type="ECO:0000313" key="8">
    <source>
        <dbReference type="EMBL" id="KAL3631493.1"/>
    </source>
</evidence>
<comment type="caution">
    <text evidence="8">The sequence shown here is derived from an EMBL/GenBank/DDBJ whole genome shotgun (WGS) entry which is preliminary data.</text>
</comment>
<feature type="region of interest" description="Disordered" evidence="7">
    <location>
        <begin position="1"/>
        <end position="31"/>
    </location>
</feature>
<name>A0ABD3CNH0_9LAMI</name>
<gene>
    <name evidence="8" type="ORF">CASFOL_024477</name>
</gene>
<accession>A0ABD3CNH0</accession>
<evidence type="ECO:0008006" key="10">
    <source>
        <dbReference type="Google" id="ProtNLM"/>
    </source>
</evidence>
<keyword evidence="9" id="KW-1185">Reference proteome</keyword>
<dbReference type="InterPro" id="IPR040353">
    <property type="entry name" value="FLX/FLX-like"/>
</dbReference>
<dbReference type="GO" id="GO:0009908">
    <property type="term" value="P:flower development"/>
    <property type="evidence" value="ECO:0007669"/>
    <property type="project" value="UniProtKB-KW"/>
</dbReference>
<dbReference type="EMBL" id="JAVIJP010000032">
    <property type="protein sequence ID" value="KAL3631493.1"/>
    <property type="molecule type" value="Genomic_DNA"/>
</dbReference>
<dbReference type="GO" id="GO:0030154">
    <property type="term" value="P:cell differentiation"/>
    <property type="evidence" value="ECO:0007669"/>
    <property type="project" value="UniProtKB-KW"/>
</dbReference>
<feature type="coiled-coil region" evidence="6">
    <location>
        <begin position="147"/>
        <end position="247"/>
    </location>
</feature>
<evidence type="ECO:0000256" key="5">
    <source>
        <dbReference type="ARBA" id="ARBA00023089"/>
    </source>
</evidence>
<sequence>MSARNRGPPIPAEGGPHGGLPQPPVHEPPVARGLRGISHQMLHDEMREAHYNLSGPRPLHHHPASLEERFAEQHDVIQTMLIDNQRLAATHVALRQELEVTQYELQRADKFAHTLHAEKDVETRDLYEKSIKLENELQGANAMKSELMQVHMDIQELTAARQELNARVQMMTQDLGRVTSDLQQLPKVKADIEGLKHQLERVRAAIEHEKKSFAESFEHGKVMEGNLVTMSREMEKLRGELANVEKRGHAAAAAAAAAGGNTGVIYNANYGNPEPVYPGYPGHPYPVGYGMPPNTMHPAPAGAEGYPQYGPGPGAWGAYDTQRPQGPR</sequence>
<comment type="similarity">
    <text evidence="1">Belongs to the FLX family.</text>
</comment>
<proteinExistence type="inferred from homology"/>
<evidence type="ECO:0000256" key="6">
    <source>
        <dbReference type="SAM" id="Coils"/>
    </source>
</evidence>
<evidence type="ECO:0000256" key="7">
    <source>
        <dbReference type="SAM" id="MobiDB-lite"/>
    </source>
</evidence>
<reference evidence="9" key="1">
    <citation type="journal article" date="2024" name="IScience">
        <title>Strigolactones Initiate the Formation of Haustorium-like Structures in Castilleja.</title>
        <authorList>
            <person name="Buerger M."/>
            <person name="Peterson D."/>
            <person name="Chory J."/>
        </authorList>
    </citation>
    <scope>NUCLEOTIDE SEQUENCE [LARGE SCALE GENOMIC DNA]</scope>
</reference>
<dbReference type="PANTHER" id="PTHR33405">
    <property type="entry name" value="PROTEIN FLX-LIKE 2"/>
    <property type="match status" value="1"/>
</dbReference>
<keyword evidence="5" id="KW-0287">Flowering</keyword>
<keyword evidence="3" id="KW-0221">Differentiation</keyword>
<dbReference type="PANTHER" id="PTHR33405:SF7">
    <property type="entry name" value="PROTEIN FLX-LIKE 1"/>
    <property type="match status" value="1"/>
</dbReference>
<evidence type="ECO:0000256" key="3">
    <source>
        <dbReference type="ARBA" id="ARBA00022782"/>
    </source>
</evidence>